<name>A0A4U9CU02_RAOTE</name>
<reference evidence="1 2" key="1">
    <citation type="submission" date="2019-04" db="EMBL/GenBank/DDBJ databases">
        <authorList>
            <consortium name="Pathogen Informatics"/>
        </authorList>
    </citation>
    <scope>NUCLEOTIDE SEQUENCE [LARGE SCALE GENOMIC DNA]</scope>
    <source>
        <strain evidence="1 2">NCTC9185</strain>
    </source>
</reference>
<proteinExistence type="predicted"/>
<evidence type="ECO:0008006" key="3">
    <source>
        <dbReference type="Google" id="ProtNLM"/>
    </source>
</evidence>
<dbReference type="AlphaFoldDB" id="A0A4U9CU02"/>
<gene>
    <name evidence="1" type="ORF">NCTC9185_00671</name>
</gene>
<dbReference type="Proteomes" id="UP000339249">
    <property type="component" value="Unassembled WGS sequence"/>
</dbReference>
<evidence type="ECO:0000313" key="2">
    <source>
        <dbReference type="Proteomes" id="UP000339249"/>
    </source>
</evidence>
<dbReference type="PROSITE" id="PS51257">
    <property type="entry name" value="PROKAR_LIPOPROTEIN"/>
    <property type="match status" value="1"/>
</dbReference>
<accession>A0A4U9CU02</accession>
<sequence>MLKYLLALAVAVLTGCTAAPEFTADRYHNES</sequence>
<dbReference type="EMBL" id="CABDVU010000001">
    <property type="protein sequence ID" value="VTN08791.1"/>
    <property type="molecule type" value="Genomic_DNA"/>
</dbReference>
<evidence type="ECO:0000313" key="1">
    <source>
        <dbReference type="EMBL" id="VTN08791.1"/>
    </source>
</evidence>
<organism evidence="1 2">
    <name type="scientific">Raoultella terrigena</name>
    <name type="common">Klebsiella terrigena</name>
    <dbReference type="NCBI Taxonomy" id="577"/>
    <lineage>
        <taxon>Bacteria</taxon>
        <taxon>Pseudomonadati</taxon>
        <taxon>Pseudomonadota</taxon>
        <taxon>Gammaproteobacteria</taxon>
        <taxon>Enterobacterales</taxon>
        <taxon>Enterobacteriaceae</taxon>
        <taxon>Klebsiella/Raoultella group</taxon>
        <taxon>Raoultella</taxon>
    </lineage>
</organism>
<protein>
    <recommendedName>
        <fullName evidence="3">Lipoprotein</fullName>
    </recommendedName>
</protein>